<name>A0ABS6T0V7_9RHOB</name>
<gene>
    <name evidence="6" type="ORF">KJP28_07985</name>
</gene>
<dbReference type="PROSITE" id="PS52029">
    <property type="entry name" value="LD_TPASE"/>
    <property type="match status" value="1"/>
</dbReference>
<feature type="domain" description="L,D-TPase catalytic" evidence="5">
    <location>
        <begin position="128"/>
        <end position="265"/>
    </location>
</feature>
<dbReference type="CDD" id="cd16913">
    <property type="entry name" value="YkuD_like"/>
    <property type="match status" value="1"/>
</dbReference>
<reference evidence="6 7" key="1">
    <citation type="submission" date="2021-05" db="EMBL/GenBank/DDBJ databases">
        <title>Culturable bacteria isolated from Daya Bay.</title>
        <authorList>
            <person name="Zheng W."/>
            <person name="Yu S."/>
            <person name="Huang Y."/>
        </authorList>
    </citation>
    <scope>NUCLEOTIDE SEQUENCE [LARGE SCALE GENOMIC DNA]</scope>
    <source>
        <strain evidence="6 7">DP4N28-5</strain>
    </source>
</reference>
<evidence type="ECO:0000313" key="7">
    <source>
        <dbReference type="Proteomes" id="UP000756530"/>
    </source>
</evidence>
<evidence type="ECO:0000259" key="5">
    <source>
        <dbReference type="PROSITE" id="PS52029"/>
    </source>
</evidence>
<dbReference type="PANTHER" id="PTHR30582">
    <property type="entry name" value="L,D-TRANSPEPTIDASE"/>
    <property type="match status" value="1"/>
</dbReference>
<accession>A0ABS6T0V7</accession>
<feature type="active site" description="Nucleophile" evidence="4">
    <location>
        <position position="241"/>
    </location>
</feature>
<organism evidence="6 7">
    <name type="scientific">Maritimibacter dapengensis</name>
    <dbReference type="NCBI Taxonomy" id="2836868"/>
    <lineage>
        <taxon>Bacteria</taxon>
        <taxon>Pseudomonadati</taxon>
        <taxon>Pseudomonadota</taxon>
        <taxon>Alphaproteobacteria</taxon>
        <taxon>Rhodobacterales</taxon>
        <taxon>Roseobacteraceae</taxon>
        <taxon>Maritimibacter</taxon>
    </lineage>
</organism>
<comment type="pathway">
    <text evidence="4">Cell wall biogenesis; peptidoglycan biosynthesis.</text>
</comment>
<dbReference type="Pfam" id="PF03734">
    <property type="entry name" value="YkuD"/>
    <property type="match status" value="1"/>
</dbReference>
<evidence type="ECO:0000313" key="6">
    <source>
        <dbReference type="EMBL" id="MBV7378865.1"/>
    </source>
</evidence>
<keyword evidence="4" id="KW-0573">Peptidoglycan synthesis</keyword>
<comment type="caution">
    <text evidence="6">The sequence shown here is derived from an EMBL/GenBank/DDBJ whole genome shotgun (WGS) entry which is preliminary data.</text>
</comment>
<dbReference type="InterPro" id="IPR050979">
    <property type="entry name" value="LD-transpeptidase"/>
</dbReference>
<evidence type="ECO:0000256" key="1">
    <source>
        <dbReference type="ARBA" id="ARBA00005992"/>
    </source>
</evidence>
<keyword evidence="7" id="KW-1185">Reference proteome</keyword>
<keyword evidence="4" id="KW-0133">Cell shape</keyword>
<evidence type="ECO:0000256" key="4">
    <source>
        <dbReference type="PROSITE-ProRule" id="PRU01373"/>
    </source>
</evidence>
<protein>
    <submittedName>
        <fullName evidence="6">L,D-transpeptidase</fullName>
    </submittedName>
</protein>
<keyword evidence="2" id="KW-0808">Transferase</keyword>
<dbReference type="InterPro" id="IPR005490">
    <property type="entry name" value="LD_TPept_cat_dom"/>
</dbReference>
<dbReference type="EMBL" id="JAHUZE010000002">
    <property type="protein sequence ID" value="MBV7378865.1"/>
    <property type="molecule type" value="Genomic_DNA"/>
</dbReference>
<keyword evidence="4" id="KW-0961">Cell wall biogenesis/degradation</keyword>
<evidence type="ECO:0000256" key="2">
    <source>
        <dbReference type="ARBA" id="ARBA00022676"/>
    </source>
</evidence>
<evidence type="ECO:0000256" key="3">
    <source>
        <dbReference type="ARBA" id="ARBA00022801"/>
    </source>
</evidence>
<proteinExistence type="inferred from homology"/>
<keyword evidence="2" id="KW-0328">Glycosyltransferase</keyword>
<comment type="similarity">
    <text evidence="1">Belongs to the YkuD family.</text>
</comment>
<sequence length="282" mass="31125">MPVANLCLLPVNWPQTKTFPPAILLCRCGCTTRGHTLKLLRRAAPKLIAFAFAGLALAACETVPTDTGNAGRAYTADGEVLPTISSKTASMYREFDDGRFVVPAISRQYLSEDVKRQYVPYYAPYAEGTIVVDPYARKLYLISGPNEAMRYTIGVGKAGYGLRGEARVSRKEEWPYWTPTRNMLRREPEKYRPVAGGVEGGLENPLGARALYLYKGGRDTLFRIHGTPYPWTVGGTESGGCIRMFNQDAIHLYANTPKGTRVVVLSQSQMNQWTAPTTATAM</sequence>
<feature type="active site" description="Proton donor/acceptor" evidence="4">
    <location>
        <position position="225"/>
    </location>
</feature>
<dbReference type="Proteomes" id="UP000756530">
    <property type="component" value="Unassembled WGS sequence"/>
</dbReference>
<dbReference type="PANTHER" id="PTHR30582:SF24">
    <property type="entry name" value="L,D-TRANSPEPTIDASE ERFK_SRFK-RELATED"/>
    <property type="match status" value="1"/>
</dbReference>
<keyword evidence="3" id="KW-0378">Hydrolase</keyword>